<dbReference type="EMBL" id="NJIH01000020">
    <property type="protein sequence ID" value="OWT53559.1"/>
    <property type="molecule type" value="Genomic_DNA"/>
</dbReference>
<dbReference type="Pfam" id="PF13419">
    <property type="entry name" value="HAD_2"/>
    <property type="match status" value="1"/>
</dbReference>
<dbReference type="AlphaFoldDB" id="A0A225M3M7"/>
<sequence>MKPYRVVVFDWDGTVMDSTHSIVASIQGACADLELPIPPASEARWVIGLSLESALRRAVPRLTAAQYPLFLQRYRAHFLRLDPDLALFDGIAALFEALRGRGVRLAVATGKSRVGLDRALAKLGLREAFAATRCADESYGKPHPGMLLELMQELDVAPEHMVMVGDTAHDIEMAHAAQVDGVAVEYGAHDRETLLLSRPLAMLPSVADLQAWLLQRV</sequence>
<dbReference type="PANTHER" id="PTHR43434">
    <property type="entry name" value="PHOSPHOGLYCOLATE PHOSPHATASE"/>
    <property type="match status" value="1"/>
</dbReference>
<dbReference type="InterPro" id="IPR041492">
    <property type="entry name" value="HAD_2"/>
</dbReference>
<dbReference type="GO" id="GO:0005829">
    <property type="term" value="C:cytosol"/>
    <property type="evidence" value="ECO:0007669"/>
    <property type="project" value="TreeGrafter"/>
</dbReference>
<dbReference type="InterPro" id="IPR050155">
    <property type="entry name" value="HAD-like_hydrolase_sf"/>
</dbReference>
<dbReference type="RefSeq" id="WP_088605994.1">
    <property type="nucleotide sequence ID" value="NZ_NJIH01000020.1"/>
</dbReference>
<keyword evidence="2" id="KW-1185">Reference proteome</keyword>
<dbReference type="GO" id="GO:0008967">
    <property type="term" value="F:phosphoglycolate phosphatase activity"/>
    <property type="evidence" value="ECO:0007669"/>
    <property type="project" value="TreeGrafter"/>
</dbReference>
<dbReference type="InterPro" id="IPR023214">
    <property type="entry name" value="HAD_sf"/>
</dbReference>
<accession>A0A225M3M7</accession>
<evidence type="ECO:0000313" key="2">
    <source>
        <dbReference type="Proteomes" id="UP000214603"/>
    </source>
</evidence>
<organism evidence="1 2">
    <name type="scientific">Candidimonas nitroreducens</name>
    <dbReference type="NCBI Taxonomy" id="683354"/>
    <lineage>
        <taxon>Bacteria</taxon>
        <taxon>Pseudomonadati</taxon>
        <taxon>Pseudomonadota</taxon>
        <taxon>Betaproteobacteria</taxon>
        <taxon>Burkholderiales</taxon>
        <taxon>Alcaligenaceae</taxon>
        <taxon>Candidimonas</taxon>
    </lineage>
</organism>
<dbReference type="GO" id="GO:0006281">
    <property type="term" value="P:DNA repair"/>
    <property type="evidence" value="ECO:0007669"/>
    <property type="project" value="TreeGrafter"/>
</dbReference>
<dbReference type="SFLD" id="SFLDG01135">
    <property type="entry name" value="C1.5.6:_HAD__Beta-PGM__Phospha"/>
    <property type="match status" value="1"/>
</dbReference>
<dbReference type="Gene3D" id="1.10.150.240">
    <property type="entry name" value="Putative phosphatase, domain 2"/>
    <property type="match status" value="1"/>
</dbReference>
<dbReference type="NCBIfam" id="TIGR01549">
    <property type="entry name" value="HAD-SF-IA-v1"/>
    <property type="match status" value="1"/>
</dbReference>
<dbReference type="SUPFAM" id="SSF56784">
    <property type="entry name" value="HAD-like"/>
    <property type="match status" value="1"/>
</dbReference>
<dbReference type="SFLD" id="SFLDG01129">
    <property type="entry name" value="C1.5:_HAD__Beta-PGM__Phosphata"/>
    <property type="match status" value="1"/>
</dbReference>
<dbReference type="PANTHER" id="PTHR43434:SF24">
    <property type="entry name" value="HYDROLASE-RELATED"/>
    <property type="match status" value="1"/>
</dbReference>
<reference evidence="2" key="1">
    <citation type="submission" date="2017-06" db="EMBL/GenBank/DDBJ databases">
        <title>Herbaspirillum phytohormonus sp. nov., isolated from the root nodule of Robinia pseudoacacia in lead-zinc mine.</title>
        <authorList>
            <person name="Fan M."/>
            <person name="Lin Y."/>
        </authorList>
    </citation>
    <scope>NUCLEOTIDE SEQUENCE [LARGE SCALE GENOMIC DNA]</scope>
    <source>
        <strain evidence="2">SC-089</strain>
    </source>
</reference>
<keyword evidence="1" id="KW-0378">Hydrolase</keyword>
<dbReference type="OrthoDB" id="9782449at2"/>
<dbReference type="Gene3D" id="3.40.50.1000">
    <property type="entry name" value="HAD superfamily/HAD-like"/>
    <property type="match status" value="1"/>
</dbReference>
<proteinExistence type="predicted"/>
<evidence type="ECO:0000313" key="1">
    <source>
        <dbReference type="EMBL" id="OWT53559.1"/>
    </source>
</evidence>
<comment type="caution">
    <text evidence="1">The sequence shown here is derived from an EMBL/GenBank/DDBJ whole genome shotgun (WGS) entry which is preliminary data.</text>
</comment>
<name>A0A225M3M7_9BURK</name>
<gene>
    <name evidence="1" type="ORF">CEY11_24150</name>
</gene>
<dbReference type="InterPro" id="IPR036412">
    <property type="entry name" value="HAD-like_sf"/>
</dbReference>
<dbReference type="Proteomes" id="UP000214603">
    <property type="component" value="Unassembled WGS sequence"/>
</dbReference>
<dbReference type="InterPro" id="IPR023198">
    <property type="entry name" value="PGP-like_dom2"/>
</dbReference>
<dbReference type="SFLD" id="SFLDS00003">
    <property type="entry name" value="Haloacid_Dehalogenase"/>
    <property type="match status" value="1"/>
</dbReference>
<protein>
    <submittedName>
        <fullName evidence="1">HAD family hydrolase</fullName>
    </submittedName>
</protein>
<dbReference type="InterPro" id="IPR006439">
    <property type="entry name" value="HAD-SF_hydro_IA"/>
</dbReference>
<dbReference type="NCBIfam" id="TIGR01509">
    <property type="entry name" value="HAD-SF-IA-v3"/>
    <property type="match status" value="1"/>
</dbReference>